<evidence type="ECO:0000313" key="12">
    <source>
        <dbReference type="Proteomes" id="UP000749559"/>
    </source>
</evidence>
<evidence type="ECO:0000256" key="1">
    <source>
        <dbReference type="ARBA" id="ARBA00004323"/>
    </source>
</evidence>
<sequence length="255" mass="29291">GFLMACLLSMDILIKRGKLVKYPMNGQRGTLIKEAFSPGKSFISSVFGASSQHAELSKHEIWDSLQCANIDKTQTAPRLKPRGAWSNVPPEFYHLNWTNTMLDNHNVLKWPREDICDVPDEENLLLFLVMSDISGKRMRDAIRETFASVKKFGSWQIRTIFIYGDKLNQTLSNVTNGDLLVGNFSDDYRKMTEKDAFGFKWIQLYCPKAKYVFRITHDVFINLTEVVHFLDKTSNLNVTRLYHGATVLVLVNQNF</sequence>
<feature type="non-terminal residue" evidence="11">
    <location>
        <position position="255"/>
    </location>
</feature>
<comment type="subcellular location">
    <subcellularLocation>
        <location evidence="1 10">Golgi apparatus membrane</location>
        <topology evidence="1 10">Single-pass type II membrane protein</topology>
    </subcellularLocation>
</comment>
<keyword evidence="4" id="KW-0808">Transferase</keyword>
<dbReference type="EC" id="2.4.1.-" evidence="10"/>
<dbReference type="Pfam" id="PF01762">
    <property type="entry name" value="Galactosyl_T"/>
    <property type="match status" value="1"/>
</dbReference>
<evidence type="ECO:0000256" key="4">
    <source>
        <dbReference type="ARBA" id="ARBA00022679"/>
    </source>
</evidence>
<evidence type="ECO:0000256" key="8">
    <source>
        <dbReference type="ARBA" id="ARBA00023034"/>
    </source>
</evidence>
<keyword evidence="8 10" id="KW-0333">Golgi apparatus</keyword>
<keyword evidence="7" id="KW-1133">Transmembrane helix</keyword>
<accession>A0A8S4Q361</accession>
<name>A0A8S4Q361_OWEFU</name>
<comment type="caution">
    <text evidence="11">The sequence shown here is derived from an EMBL/GenBank/DDBJ whole genome shotgun (WGS) entry which is preliminary data.</text>
</comment>
<dbReference type="PANTHER" id="PTHR11214">
    <property type="entry name" value="BETA-1,3-N-ACETYLGLUCOSAMINYLTRANSFERASE"/>
    <property type="match status" value="1"/>
</dbReference>
<evidence type="ECO:0000256" key="2">
    <source>
        <dbReference type="ARBA" id="ARBA00008661"/>
    </source>
</evidence>
<comment type="similarity">
    <text evidence="2 10">Belongs to the glycosyltransferase 31 family.</text>
</comment>
<keyword evidence="3 10" id="KW-0328">Glycosyltransferase</keyword>
<evidence type="ECO:0000256" key="10">
    <source>
        <dbReference type="RuleBase" id="RU363063"/>
    </source>
</evidence>
<dbReference type="Gene3D" id="3.90.550.50">
    <property type="match status" value="1"/>
</dbReference>
<dbReference type="OrthoDB" id="2139606at2759"/>
<evidence type="ECO:0000256" key="5">
    <source>
        <dbReference type="ARBA" id="ARBA00022692"/>
    </source>
</evidence>
<evidence type="ECO:0000313" key="11">
    <source>
        <dbReference type="EMBL" id="CAH1800464.1"/>
    </source>
</evidence>
<dbReference type="EMBL" id="CAIIXF020000012">
    <property type="protein sequence ID" value="CAH1800464.1"/>
    <property type="molecule type" value="Genomic_DNA"/>
</dbReference>
<dbReference type="GO" id="GO:0006493">
    <property type="term" value="P:protein O-linked glycosylation"/>
    <property type="evidence" value="ECO:0007669"/>
    <property type="project" value="TreeGrafter"/>
</dbReference>
<organism evidence="11 12">
    <name type="scientific">Owenia fusiformis</name>
    <name type="common">Polychaete worm</name>
    <dbReference type="NCBI Taxonomy" id="6347"/>
    <lineage>
        <taxon>Eukaryota</taxon>
        <taxon>Metazoa</taxon>
        <taxon>Spiralia</taxon>
        <taxon>Lophotrochozoa</taxon>
        <taxon>Annelida</taxon>
        <taxon>Polychaeta</taxon>
        <taxon>Sedentaria</taxon>
        <taxon>Canalipalpata</taxon>
        <taxon>Sabellida</taxon>
        <taxon>Oweniida</taxon>
        <taxon>Oweniidae</taxon>
        <taxon>Owenia</taxon>
    </lineage>
</organism>
<reference evidence="11" key="1">
    <citation type="submission" date="2022-03" db="EMBL/GenBank/DDBJ databases">
        <authorList>
            <person name="Martin C."/>
        </authorList>
    </citation>
    <scope>NUCLEOTIDE SEQUENCE</scope>
</reference>
<dbReference type="GO" id="GO:0016758">
    <property type="term" value="F:hexosyltransferase activity"/>
    <property type="evidence" value="ECO:0007669"/>
    <property type="project" value="InterPro"/>
</dbReference>
<gene>
    <name evidence="11" type="ORF">OFUS_LOCUS24344</name>
</gene>
<dbReference type="AlphaFoldDB" id="A0A8S4Q361"/>
<evidence type="ECO:0000256" key="7">
    <source>
        <dbReference type="ARBA" id="ARBA00022989"/>
    </source>
</evidence>
<keyword evidence="12" id="KW-1185">Reference proteome</keyword>
<dbReference type="GO" id="GO:0000139">
    <property type="term" value="C:Golgi membrane"/>
    <property type="evidence" value="ECO:0007669"/>
    <property type="project" value="UniProtKB-SubCell"/>
</dbReference>
<keyword evidence="9" id="KW-0472">Membrane</keyword>
<evidence type="ECO:0000256" key="9">
    <source>
        <dbReference type="ARBA" id="ARBA00023136"/>
    </source>
</evidence>
<proteinExistence type="inferred from homology"/>
<dbReference type="Proteomes" id="UP000749559">
    <property type="component" value="Unassembled WGS sequence"/>
</dbReference>
<evidence type="ECO:0000256" key="3">
    <source>
        <dbReference type="ARBA" id="ARBA00022676"/>
    </source>
</evidence>
<dbReference type="PANTHER" id="PTHR11214:SF3">
    <property type="entry name" value="BETA-1,3-GALACTOSYLTRANSFERASE 6"/>
    <property type="match status" value="1"/>
</dbReference>
<dbReference type="InterPro" id="IPR002659">
    <property type="entry name" value="Glyco_trans_31"/>
</dbReference>
<protein>
    <recommendedName>
        <fullName evidence="10">Hexosyltransferase</fullName>
        <ecNumber evidence="10">2.4.1.-</ecNumber>
    </recommendedName>
</protein>
<evidence type="ECO:0000256" key="6">
    <source>
        <dbReference type="ARBA" id="ARBA00022968"/>
    </source>
</evidence>
<keyword evidence="5" id="KW-0812">Transmembrane</keyword>
<keyword evidence="6" id="KW-0735">Signal-anchor</keyword>